<dbReference type="GO" id="GO:0005886">
    <property type="term" value="C:plasma membrane"/>
    <property type="evidence" value="ECO:0007669"/>
    <property type="project" value="UniProtKB-SubCell"/>
</dbReference>
<dbReference type="GO" id="GO:0030246">
    <property type="term" value="F:carbohydrate binding"/>
    <property type="evidence" value="ECO:0007669"/>
    <property type="project" value="UniProtKB-UniRule"/>
</dbReference>
<evidence type="ECO:0000259" key="14">
    <source>
        <dbReference type="PROSITE" id="PS51484"/>
    </source>
</evidence>
<proteinExistence type="inferred from homology"/>
<keyword evidence="5" id="KW-1003">Cell membrane</keyword>
<keyword evidence="6 12" id="KW-0430">Lectin</keyword>
<evidence type="ECO:0000256" key="13">
    <source>
        <dbReference type="SAM" id="Phobius"/>
    </source>
</evidence>
<dbReference type="PROSITE" id="PS51484">
    <property type="entry name" value="G8"/>
    <property type="match status" value="1"/>
</dbReference>
<keyword evidence="10" id="KW-0325">Glycoprotein</keyword>
<dbReference type="CDD" id="cd13938">
    <property type="entry name" value="PANDER_like_TMEM2"/>
    <property type="match status" value="1"/>
</dbReference>
<dbReference type="InterPro" id="IPR019316">
    <property type="entry name" value="G8_domain"/>
</dbReference>
<name>A0A8C7S252_ONCMY</name>
<dbReference type="Ensembl" id="ENSOMYT00000064153.2">
    <property type="protein sequence ID" value="ENSOMYP00000058937.2"/>
    <property type="gene ID" value="ENSOMYG00000027169.2"/>
</dbReference>
<keyword evidence="13" id="KW-1133">Transmembrane helix</keyword>
<dbReference type="Pfam" id="PF24606">
    <property type="entry name" value="CEMIP_beta-hel"/>
    <property type="match status" value="1"/>
</dbReference>
<evidence type="ECO:0000256" key="10">
    <source>
        <dbReference type="ARBA" id="ARBA00023180"/>
    </source>
</evidence>
<dbReference type="SUPFAM" id="SSF51126">
    <property type="entry name" value="Pectin lyase-like"/>
    <property type="match status" value="1"/>
</dbReference>
<protein>
    <recommendedName>
        <fullName evidence="4">hyaluronoglucosaminidase</fullName>
        <ecNumber evidence="4">3.2.1.35</ecNumber>
    </recommendedName>
</protein>
<dbReference type="PROSITE" id="PS52031">
    <property type="entry name" value="GG_LECTIN"/>
    <property type="match status" value="2"/>
</dbReference>
<reference evidence="15" key="2">
    <citation type="submission" date="2025-08" db="UniProtKB">
        <authorList>
            <consortium name="Ensembl"/>
        </authorList>
    </citation>
    <scope>IDENTIFICATION</scope>
</reference>
<dbReference type="InterPro" id="IPR055401">
    <property type="entry name" value="CEMIP_beta-hel_dom"/>
</dbReference>
<accession>A0A8C7S252</accession>
<dbReference type="Pfam" id="PF24605">
    <property type="entry name" value="CEMIP_X"/>
    <property type="match status" value="1"/>
</dbReference>
<evidence type="ECO:0000313" key="15">
    <source>
        <dbReference type="Ensembl" id="ENSOMYP00000058937.2"/>
    </source>
</evidence>
<evidence type="ECO:0000256" key="4">
    <source>
        <dbReference type="ARBA" id="ARBA00012774"/>
    </source>
</evidence>
<reference evidence="15" key="3">
    <citation type="submission" date="2025-09" db="UniProtKB">
        <authorList>
            <consortium name="Ensembl"/>
        </authorList>
    </citation>
    <scope>IDENTIFICATION</scope>
</reference>
<evidence type="ECO:0000256" key="7">
    <source>
        <dbReference type="ARBA" id="ARBA00022737"/>
    </source>
</evidence>
<dbReference type="InterPro" id="IPR039477">
    <property type="entry name" value="ILEI/PANDER_dom"/>
</dbReference>
<reference evidence="15" key="1">
    <citation type="submission" date="2020-07" db="EMBL/GenBank/DDBJ databases">
        <title>A long reads based de novo assembly of the rainbow trout Arlee double haploid line genome.</title>
        <authorList>
            <person name="Gao G."/>
            <person name="Palti Y."/>
        </authorList>
    </citation>
    <scope>NUCLEOTIDE SEQUENCE [LARGE SCALE GENOMIC DNA]</scope>
</reference>
<dbReference type="EC" id="3.2.1.35" evidence="4"/>
<evidence type="ECO:0000256" key="11">
    <source>
        <dbReference type="ARBA" id="ARBA00023295"/>
    </source>
</evidence>
<evidence type="ECO:0000256" key="6">
    <source>
        <dbReference type="ARBA" id="ARBA00022734"/>
    </source>
</evidence>
<keyword evidence="16" id="KW-1185">Reference proteome</keyword>
<dbReference type="GO" id="GO:0004415">
    <property type="term" value="F:hyalurononglucosaminidase activity"/>
    <property type="evidence" value="ECO:0007669"/>
    <property type="project" value="UniProtKB-EC"/>
</dbReference>
<evidence type="ECO:0000256" key="12">
    <source>
        <dbReference type="PROSITE-ProRule" id="PRU01375"/>
    </source>
</evidence>
<keyword evidence="8" id="KW-0378">Hydrolase</keyword>
<dbReference type="InterPro" id="IPR055400">
    <property type="entry name" value="CEMIP_X"/>
</dbReference>
<sequence>MQMSDGPSRVPVFVAPPNGNLRSPGCVSGRVIPVRSPPPAKAPPPPPLKLIGPPPECRATFNLSEEGQHRERAQVLRKNTFICFSVSLGAFFLLLILILSLTSGDVLDENCPDHSPSLSSWNPGHNPEKAMVVRGGDLFRLDSSATFYSLTIQSGGRVVFADNTEGSKNITLRTRNVLIEDGGSLHIGAPKCRYRSRATITLLGRSDEKAVAEVPELGRKFIGVRGGATLELHGTERLSWTLLTRSIPSSGLATGGYAFQRNFSRGINLRVVDQDTAAVLFTERYDTYDSRNDSRRLMHLLQSLPAGRIVTLAVGDSATKNLLDETKRTIQSLLGSTYVHDLKYRQAWALVSVIGGGNGSCSEDVREHENHDTGGKALARKNFTTVDGVGFSVTAYSEWRNGFPISGFQVDAVDQVVLNLQDDVHTWQPGNHVVVASTDYSMHQAEEFTLLPCPHCTSRQVRVQGRPQFGHMGEIVDGVDMRAEVALLSRNILIYGEMENTCYGNNWCQFFGHDTYGGHIKIFGNFTSVHLSHVELRNMGQQEQGRYPVHFHRCGDVDWRGGYREPAYVDGLSIHHSFSRCITIHATNGLLVKDTVGYDTLGHCFFLEDGMEQRNTFFHNLGLVTRPGTLLPTDRNETMCTSIRDKVYKNYTPSPSMECKAVSTFWIANPNNNLISNAAAGSQDAGIWYVFHSSSTGDSHGLFPETRAELTPLGIFYNNRVHSNFKAGLFIDKGVKTTNASAADPREYLCLDNNARFRPHENADPNRPRVAALIDTLIAFKNNDLGAWIRGGDITIQNSGFADNGVGLSFASDGSYPKDEGSSQEVTQSLFVGESRNRGFNGGQNKYWGQGGADGKMRTLPRNRCVFGFIKVCNGKHFSVEKKRALNIYWDVTFPIRGFQIYDGPVRITQSTFRNYIPTKERFTSAVGFNLKNTWQLTPRNNLSKLSFQPTVGLRAFFGRPGQWFDENDLDGDKNSIFHDVDGSVTGYRDTYVGRADNYLIRHPGCINITQWNGVVCSGTYSQVYIQTQGASSLSLSISRDDYPEAPLVLRGINSQGALSQQYQPILMMSKSYTLHWNGPAPREIVLSLINFNQGDWVLVGLCYPSDTTFQVMADINDRQSNIFDDISDYGPVFSLAELEKRLLERKYFFDRSVGLLWLYLRARQGRDGHSYCSVKGCERVKVMATTSSSKLTCNCTAKAYPKYTKTPSAVVPMPTLSNQPCKDCGASQLVFSSDPWNSYLQTQIKSLSSKEQQTGDTQSFITVNSETFSFTEPGIFLVSVDACSGKVTNKRFFSKMDSKMEEYLKTGLPKRSIVLLGTRGQPDGLVSVARYLVPLGMTKAADLQKSLVFWGFQGGSASPPWASILVGQGEEGLGLQERYLPLGLEAYGCTQTGTRRDLELLRTISL</sequence>
<dbReference type="InterPro" id="IPR039473">
    <property type="entry name" value="TMEM2_PANDER-like"/>
</dbReference>
<comment type="subcellular location">
    <subcellularLocation>
        <location evidence="2">Cell membrane</location>
    </subcellularLocation>
</comment>
<dbReference type="PANTHER" id="PTHR15535:SF26">
    <property type="entry name" value="CELL SURFACE HYALURONIDASE"/>
    <property type="match status" value="1"/>
</dbReference>
<dbReference type="Proteomes" id="UP000694395">
    <property type="component" value="Chromosome 6"/>
</dbReference>
<keyword evidence="13" id="KW-0812">Transmembrane</keyword>
<dbReference type="InterPro" id="IPR052252">
    <property type="entry name" value="CEMIP/CEMIP2"/>
</dbReference>
<dbReference type="InterPro" id="IPR011050">
    <property type="entry name" value="Pectin_lyase_fold/virulence"/>
</dbReference>
<comment type="similarity">
    <text evidence="3">Belongs to the CEMIP family.</text>
</comment>
<keyword evidence="11" id="KW-0326">Glycosidase</keyword>
<dbReference type="GeneTree" id="ENSGT00940000153636"/>
<feature type="domain" description="G8" evidence="14">
    <location>
        <begin position="119"/>
        <end position="245"/>
    </location>
</feature>
<dbReference type="Pfam" id="PF15711">
    <property type="entry name" value="ILEI"/>
    <property type="match status" value="2"/>
</dbReference>
<evidence type="ECO:0000256" key="5">
    <source>
        <dbReference type="ARBA" id="ARBA00022475"/>
    </source>
</evidence>
<keyword evidence="9 13" id="KW-0472">Membrane</keyword>
<evidence type="ECO:0000256" key="9">
    <source>
        <dbReference type="ARBA" id="ARBA00023136"/>
    </source>
</evidence>
<dbReference type="Pfam" id="PF10162">
    <property type="entry name" value="G8"/>
    <property type="match status" value="1"/>
</dbReference>
<evidence type="ECO:0000256" key="8">
    <source>
        <dbReference type="ARBA" id="ARBA00022801"/>
    </source>
</evidence>
<feature type="transmembrane region" description="Helical" evidence="13">
    <location>
        <begin position="80"/>
        <end position="101"/>
    </location>
</feature>
<dbReference type="SMART" id="SM01225">
    <property type="entry name" value="G8"/>
    <property type="match status" value="1"/>
</dbReference>
<evidence type="ECO:0000256" key="2">
    <source>
        <dbReference type="ARBA" id="ARBA00004236"/>
    </source>
</evidence>
<evidence type="ECO:0000313" key="16">
    <source>
        <dbReference type="Proteomes" id="UP000694395"/>
    </source>
</evidence>
<organism evidence="15 16">
    <name type="scientific">Oncorhynchus mykiss</name>
    <name type="common">Rainbow trout</name>
    <name type="synonym">Salmo gairdneri</name>
    <dbReference type="NCBI Taxonomy" id="8022"/>
    <lineage>
        <taxon>Eukaryota</taxon>
        <taxon>Metazoa</taxon>
        <taxon>Chordata</taxon>
        <taxon>Craniata</taxon>
        <taxon>Vertebrata</taxon>
        <taxon>Euteleostomi</taxon>
        <taxon>Actinopterygii</taxon>
        <taxon>Neopterygii</taxon>
        <taxon>Teleostei</taxon>
        <taxon>Protacanthopterygii</taxon>
        <taxon>Salmoniformes</taxon>
        <taxon>Salmonidae</taxon>
        <taxon>Salmoninae</taxon>
        <taxon>Oncorhynchus</taxon>
    </lineage>
</organism>
<keyword evidence="7" id="KW-0677">Repeat</keyword>
<evidence type="ECO:0000256" key="1">
    <source>
        <dbReference type="ARBA" id="ARBA00000251"/>
    </source>
</evidence>
<dbReference type="PANTHER" id="PTHR15535">
    <property type="entry name" value="TRANSMEMBRANE PROTEIN 2-RELATED"/>
    <property type="match status" value="1"/>
</dbReference>
<comment type="catalytic activity">
    <reaction evidence="1">
        <text>Random hydrolysis of (1-&gt;4)-linkages between N-acetyl-beta-D-glucosamine and D-glucuronate residues in hyaluronate.</text>
        <dbReference type="EC" id="3.2.1.35"/>
    </reaction>
</comment>
<evidence type="ECO:0000256" key="3">
    <source>
        <dbReference type="ARBA" id="ARBA00007586"/>
    </source>
</evidence>